<keyword evidence="3" id="KW-1185">Reference proteome</keyword>
<dbReference type="OrthoDB" id="3778721at2"/>
<dbReference type="EMBL" id="CP015079">
    <property type="protein sequence ID" value="ANH40226.1"/>
    <property type="molecule type" value="Genomic_DNA"/>
</dbReference>
<evidence type="ECO:0000313" key="3">
    <source>
        <dbReference type="Proteomes" id="UP000077868"/>
    </source>
</evidence>
<reference evidence="2 3" key="1">
    <citation type="submission" date="2016-03" db="EMBL/GenBank/DDBJ databases">
        <title>Complete genome sequence of a soil Actinobacterium, Nocardioides dokdonensis FR1436.</title>
        <authorList>
            <person name="Kwon S.-K."/>
            <person name="Kim K."/>
            <person name="Kim J.F."/>
        </authorList>
    </citation>
    <scope>NUCLEOTIDE SEQUENCE [LARGE SCALE GENOMIC DNA]</scope>
    <source>
        <strain evidence="2 3">FR1436</strain>
    </source>
</reference>
<feature type="domain" description="HNH nuclease" evidence="1">
    <location>
        <begin position="363"/>
        <end position="425"/>
    </location>
</feature>
<proteinExistence type="predicted"/>
<dbReference type="AlphaFoldDB" id="A0A1A9GQ76"/>
<dbReference type="STRING" id="1300347.I601_3827"/>
<dbReference type="CDD" id="cd00085">
    <property type="entry name" value="HNHc"/>
    <property type="match status" value="1"/>
</dbReference>
<organism evidence="2 3">
    <name type="scientific">Nocardioides dokdonensis FR1436</name>
    <dbReference type="NCBI Taxonomy" id="1300347"/>
    <lineage>
        <taxon>Bacteria</taxon>
        <taxon>Bacillati</taxon>
        <taxon>Actinomycetota</taxon>
        <taxon>Actinomycetes</taxon>
        <taxon>Propionibacteriales</taxon>
        <taxon>Nocardioidaceae</taxon>
        <taxon>Nocardioides</taxon>
    </lineage>
</organism>
<sequence>MGHASKARDRAEVDLYEATVAWAVMHSTYDDRQAAVLPGTDMMIELAGLGAPKVSEFAIIEYGTALGMSSDAAVRYIAHVVEIRYRLPRLHAQVVSGRVPVWRASRVAEATLGLPPEGAAFVDQHLAPVAATLSYAGIDRLVEEARARFDPEEAEERRLIAAETRNLAIHLASATAGGQQVDGTVDITGNLALAGSDQPLDVRRSQAVGVLARAQTTLDLTSDESDRVPARQVVLNVHLTDQALRGVDPTTTGAGIHLARIEKTRSLTTIDQVAEWLRTTGTQVAWRTITDQPSSQRGGIDAEAFEHPFRTQPPPTGPRRQPAPITSKDIRWFADHPGLQAFQRRPVDLTTTETVDGYEIPERLAEQTRQRHPRCTFPHCTRRARRRKPGETHLDVDHINAYDPTGPPGQTNTHNLATLCRRHHRAKTHTAWTYRPTPTGFLWTSPQGYQYLVEPLTTTDLGRAPRPGAPPPT</sequence>
<evidence type="ECO:0000259" key="1">
    <source>
        <dbReference type="SMART" id="SM00507"/>
    </source>
</evidence>
<dbReference type="PATRIC" id="fig|1300347.3.peg.3833"/>
<protein>
    <recommendedName>
        <fullName evidence="1">HNH nuclease domain-containing protein</fullName>
    </recommendedName>
</protein>
<dbReference type="KEGG" id="ndk:I601_3827"/>
<dbReference type="Proteomes" id="UP000077868">
    <property type="component" value="Chromosome"/>
</dbReference>
<dbReference type="SMART" id="SM00507">
    <property type="entry name" value="HNHc"/>
    <property type="match status" value="1"/>
</dbReference>
<gene>
    <name evidence="2" type="ORF">I601_3827</name>
</gene>
<dbReference type="InterPro" id="IPR003615">
    <property type="entry name" value="HNH_nuc"/>
</dbReference>
<name>A0A1A9GQ76_9ACTN</name>
<evidence type="ECO:0000313" key="2">
    <source>
        <dbReference type="EMBL" id="ANH40226.1"/>
    </source>
</evidence>
<dbReference type="RefSeq" id="WP_068113255.1">
    <property type="nucleotide sequence ID" value="NZ_CP015079.1"/>
</dbReference>
<accession>A0A1A9GQ76</accession>